<dbReference type="OrthoDB" id="6461291at2"/>
<evidence type="ECO:0000256" key="6">
    <source>
        <dbReference type="ARBA" id="ARBA00037066"/>
    </source>
</evidence>
<feature type="domain" description="ABC transporter" evidence="7">
    <location>
        <begin position="5"/>
        <end position="240"/>
    </location>
</feature>
<evidence type="ECO:0000256" key="5">
    <source>
        <dbReference type="ARBA" id="ARBA00022967"/>
    </source>
</evidence>
<dbReference type="Pfam" id="PF00005">
    <property type="entry name" value="ABC_tran"/>
    <property type="match status" value="1"/>
</dbReference>
<evidence type="ECO:0000256" key="3">
    <source>
        <dbReference type="ARBA" id="ARBA00022741"/>
    </source>
</evidence>
<dbReference type="PROSITE" id="PS00211">
    <property type="entry name" value="ABC_TRANSPORTER_1"/>
    <property type="match status" value="1"/>
</dbReference>
<dbReference type="EMBL" id="FPJW01000006">
    <property type="protein sequence ID" value="SFX49745.1"/>
    <property type="molecule type" value="Genomic_DNA"/>
</dbReference>
<keyword evidence="2" id="KW-0813">Transport</keyword>
<dbReference type="InterPro" id="IPR027417">
    <property type="entry name" value="P-loop_NTPase"/>
</dbReference>
<proteinExistence type="inferred from homology"/>
<accession>A0A1K1XJ82</accession>
<evidence type="ECO:0000313" key="8">
    <source>
        <dbReference type="EMBL" id="SFX49745.1"/>
    </source>
</evidence>
<sequence>MNALLQTHQLQLALPAHTATNTLDWSIQRGECWGILGPNGAGKTTLLHCLAGLRPPRQGELLLQGQPLQRLSVRQRALQLGLLFQQQQDEFPATVLETALIGRHPHLSLWQNESPTDLALAQQALQRLDLLPLAERRIQTLSGGERQRLALATLLTQDPQLLLLDEPTNHLDLHHQISVLELIQSEVQQGKAAVMALHDLNLAARYCSHLLLLYPDGQACWGEKDIMLHLPALETLYQQPLLLFQAEGQSIFIPRSTNG</sequence>
<dbReference type="PANTHER" id="PTHR42794">
    <property type="entry name" value="HEMIN IMPORT ATP-BINDING PROTEIN HMUV"/>
    <property type="match status" value="1"/>
</dbReference>
<dbReference type="GO" id="GO:0016887">
    <property type="term" value="F:ATP hydrolysis activity"/>
    <property type="evidence" value="ECO:0007669"/>
    <property type="project" value="InterPro"/>
</dbReference>
<dbReference type="GO" id="GO:0005524">
    <property type="term" value="F:ATP binding"/>
    <property type="evidence" value="ECO:0007669"/>
    <property type="project" value="UniProtKB-KW"/>
</dbReference>
<dbReference type="CDD" id="cd03214">
    <property type="entry name" value="ABC_Iron-Siderophores_B12_Hemin"/>
    <property type="match status" value="1"/>
</dbReference>
<keyword evidence="9" id="KW-1185">Reference proteome</keyword>
<dbReference type="SUPFAM" id="SSF52540">
    <property type="entry name" value="P-loop containing nucleoside triphosphate hydrolases"/>
    <property type="match status" value="1"/>
</dbReference>
<organism evidence="8 9">
    <name type="scientific">Marinospirillum alkaliphilum DSM 21637</name>
    <dbReference type="NCBI Taxonomy" id="1122209"/>
    <lineage>
        <taxon>Bacteria</taxon>
        <taxon>Pseudomonadati</taxon>
        <taxon>Pseudomonadota</taxon>
        <taxon>Gammaproteobacteria</taxon>
        <taxon>Oceanospirillales</taxon>
        <taxon>Oceanospirillaceae</taxon>
        <taxon>Marinospirillum</taxon>
    </lineage>
</organism>
<comment type="similarity">
    <text evidence="1">Belongs to the ABC transporter superfamily.</text>
</comment>
<keyword evidence="5" id="KW-1278">Translocase</keyword>
<dbReference type="InterPro" id="IPR003439">
    <property type="entry name" value="ABC_transporter-like_ATP-bd"/>
</dbReference>
<comment type="function">
    <text evidence="6">Part of the ABC transporter complex HmuTUV involved in hemin import. Responsible for energy coupling to the transport system.</text>
</comment>
<evidence type="ECO:0000256" key="4">
    <source>
        <dbReference type="ARBA" id="ARBA00022840"/>
    </source>
</evidence>
<evidence type="ECO:0000259" key="7">
    <source>
        <dbReference type="PROSITE" id="PS50893"/>
    </source>
</evidence>
<dbReference type="FunFam" id="3.40.50.300:FF:000134">
    <property type="entry name" value="Iron-enterobactin ABC transporter ATP-binding protein"/>
    <property type="match status" value="1"/>
</dbReference>
<dbReference type="STRING" id="1122209.SAMN02745752_01870"/>
<protein>
    <submittedName>
        <fullName evidence="8">Iron complex transport system ATP-binding protein</fullName>
    </submittedName>
</protein>
<dbReference type="InterPro" id="IPR017871">
    <property type="entry name" value="ABC_transporter-like_CS"/>
</dbReference>
<reference evidence="8 9" key="1">
    <citation type="submission" date="2016-11" db="EMBL/GenBank/DDBJ databases">
        <authorList>
            <person name="Jaros S."/>
            <person name="Januszkiewicz K."/>
            <person name="Wedrychowicz H."/>
        </authorList>
    </citation>
    <scope>NUCLEOTIDE SEQUENCE [LARGE SCALE GENOMIC DNA]</scope>
    <source>
        <strain evidence="8 9">DSM 21637</strain>
    </source>
</reference>
<name>A0A1K1XJ82_9GAMM</name>
<dbReference type="AlphaFoldDB" id="A0A1K1XJ82"/>
<evidence type="ECO:0000256" key="2">
    <source>
        <dbReference type="ARBA" id="ARBA00022448"/>
    </source>
</evidence>
<dbReference type="PANTHER" id="PTHR42794:SF1">
    <property type="entry name" value="HEMIN IMPORT ATP-BINDING PROTEIN HMUV"/>
    <property type="match status" value="1"/>
</dbReference>
<keyword evidence="3" id="KW-0547">Nucleotide-binding</keyword>
<gene>
    <name evidence="8" type="ORF">SAMN02745752_01870</name>
</gene>
<dbReference type="SMART" id="SM00382">
    <property type="entry name" value="AAA"/>
    <property type="match status" value="1"/>
</dbReference>
<evidence type="ECO:0000256" key="1">
    <source>
        <dbReference type="ARBA" id="ARBA00005417"/>
    </source>
</evidence>
<dbReference type="Proteomes" id="UP000182350">
    <property type="component" value="Unassembled WGS sequence"/>
</dbReference>
<keyword evidence="4 8" id="KW-0067">ATP-binding</keyword>
<evidence type="ECO:0000313" key="9">
    <source>
        <dbReference type="Proteomes" id="UP000182350"/>
    </source>
</evidence>
<dbReference type="InterPro" id="IPR003593">
    <property type="entry name" value="AAA+_ATPase"/>
</dbReference>
<dbReference type="Gene3D" id="3.40.50.300">
    <property type="entry name" value="P-loop containing nucleotide triphosphate hydrolases"/>
    <property type="match status" value="1"/>
</dbReference>
<dbReference type="PROSITE" id="PS50893">
    <property type="entry name" value="ABC_TRANSPORTER_2"/>
    <property type="match status" value="1"/>
</dbReference>